<keyword evidence="1" id="KW-0472">Membrane</keyword>
<proteinExistence type="predicted"/>
<feature type="transmembrane region" description="Helical" evidence="1">
    <location>
        <begin position="39"/>
        <end position="59"/>
    </location>
</feature>
<sequence length="60" mass="7110">MQKCLYGLGEGMKWWAAIKKSEPELHLTRHYIKRRGRSMFITLLLLLVTFLIEVFETVVN</sequence>
<name>A0A358E431_9ALTE</name>
<reference evidence="2 3" key="1">
    <citation type="journal article" date="2018" name="Nat. Biotechnol.">
        <title>A standardized bacterial taxonomy based on genome phylogeny substantially revises the tree of life.</title>
        <authorList>
            <person name="Parks D.H."/>
            <person name="Chuvochina M."/>
            <person name="Waite D.W."/>
            <person name="Rinke C."/>
            <person name="Skarshewski A."/>
            <person name="Chaumeil P.A."/>
            <person name="Hugenholtz P."/>
        </authorList>
    </citation>
    <scope>NUCLEOTIDE SEQUENCE [LARGE SCALE GENOMIC DNA]</scope>
    <source>
        <strain evidence="2">UBA11621</strain>
    </source>
</reference>
<evidence type="ECO:0000313" key="3">
    <source>
        <dbReference type="Proteomes" id="UP000264779"/>
    </source>
</evidence>
<organism evidence="2 3">
    <name type="scientific">Alteromonas australica</name>
    <dbReference type="NCBI Taxonomy" id="589873"/>
    <lineage>
        <taxon>Bacteria</taxon>
        <taxon>Pseudomonadati</taxon>
        <taxon>Pseudomonadota</taxon>
        <taxon>Gammaproteobacteria</taxon>
        <taxon>Alteromonadales</taxon>
        <taxon>Alteromonadaceae</taxon>
        <taxon>Alteromonas/Salinimonas group</taxon>
        <taxon>Alteromonas</taxon>
    </lineage>
</organism>
<dbReference type="EMBL" id="DONK01000266">
    <property type="protein sequence ID" value="HBU52973.1"/>
    <property type="molecule type" value="Genomic_DNA"/>
</dbReference>
<evidence type="ECO:0000313" key="2">
    <source>
        <dbReference type="EMBL" id="HBU52973.1"/>
    </source>
</evidence>
<keyword evidence="1" id="KW-0812">Transmembrane</keyword>
<keyword evidence="1" id="KW-1133">Transmembrane helix</keyword>
<dbReference type="AlphaFoldDB" id="A0A358E431"/>
<comment type="caution">
    <text evidence="2">The sequence shown here is derived from an EMBL/GenBank/DDBJ whole genome shotgun (WGS) entry which is preliminary data.</text>
</comment>
<accession>A0A358E431</accession>
<evidence type="ECO:0000256" key="1">
    <source>
        <dbReference type="SAM" id="Phobius"/>
    </source>
</evidence>
<gene>
    <name evidence="2" type="ORF">DEB45_17110</name>
</gene>
<dbReference type="Proteomes" id="UP000264779">
    <property type="component" value="Unassembled WGS sequence"/>
</dbReference>
<protein>
    <submittedName>
        <fullName evidence="2">Uncharacterized protein</fullName>
    </submittedName>
</protein>